<feature type="compositionally biased region" description="Polar residues" evidence="7">
    <location>
        <begin position="488"/>
        <end position="501"/>
    </location>
</feature>
<reference evidence="12" key="1">
    <citation type="submission" date="2025-08" db="UniProtKB">
        <authorList>
            <consortium name="RefSeq"/>
        </authorList>
    </citation>
    <scope>IDENTIFICATION</scope>
    <source>
        <tissue evidence="12">Kidney</tissue>
    </source>
</reference>
<feature type="region of interest" description="Disordered" evidence="7">
    <location>
        <begin position="488"/>
        <end position="514"/>
    </location>
</feature>
<dbReference type="Proteomes" id="UP000081671">
    <property type="component" value="Unplaced"/>
</dbReference>
<gene>
    <name evidence="12" type="primary">Tmem8a</name>
</gene>
<dbReference type="KEGG" id="dord:105981947"/>
<feature type="domain" description="EGF-like" evidence="9 10">
    <location>
        <begin position="694"/>
        <end position="705"/>
    </location>
</feature>
<keyword evidence="11" id="KW-1185">Reference proteome</keyword>
<keyword evidence="5 8" id="KW-1133">Transmembrane helix</keyword>
<evidence type="ECO:0000256" key="4">
    <source>
        <dbReference type="ARBA" id="ARBA00022692"/>
    </source>
</evidence>
<keyword evidence="4 8" id="KW-0812">Transmembrane</keyword>
<evidence type="ECO:0000256" key="7">
    <source>
        <dbReference type="SAM" id="MobiDB-lite"/>
    </source>
</evidence>
<evidence type="ECO:0000313" key="11">
    <source>
        <dbReference type="Proteomes" id="UP000081671"/>
    </source>
</evidence>
<dbReference type="InParanoid" id="A0A1S3EQT1"/>
<comment type="subcellular location">
    <subcellularLocation>
        <location evidence="1">Cell membrane</location>
        <topology evidence="1">Multi-pass membrane protein</topology>
    </subcellularLocation>
</comment>
<feature type="compositionally biased region" description="Pro residues" evidence="7">
    <location>
        <begin position="100"/>
        <end position="109"/>
    </location>
</feature>
<dbReference type="GeneID" id="105981947"/>
<evidence type="ECO:0000313" key="12">
    <source>
        <dbReference type="RefSeq" id="XP_012866751.1"/>
    </source>
</evidence>
<dbReference type="CTD" id="58986"/>
<sequence length="944" mass="103320">MSPGMAAQASSWTVGVRPGKTAGCGRPGRGAPGPAESAVAVRWRRQIARCASGILLGELVPVRAAVAPPPSLFGLARSPPAGVDAEPPRISESRQGPEARPAPPPPRPAAPGRRRRRDPPPRGLAPCLGETASRAPIAPVGSGAPEGTLRGGRDAPGTEDAGSRRRRAPGERGPPQTARPPPDRYPGDPRKRAPGAPGLSPTGSLHPIWLLCNREAGLVPEHFSQAPQKLSFYSWYGSVRLFHFRVPPDTARLHWLLHASQESSRACPDVEITVHFRAGAPPVINPLGTSFSNTTSVRASFCIRTLFSTMLLGNTSVNISYPAPGDWFVAAHLPPSSQKIEVKDFVSTCAYIFQPDMLVMRMVEVSILEPDVPLLKTLLSRPTYLKVFVPEYTQELRLELQGCASKDGPGCPVQLTVGTAALPRNFQKVLTCSSLSSSCHVLLPSPPWGRWLQVVAESLAEPPLSVAFSAEATLTACRPWRLTLHRLGQNSSDQSNNTSADQLPHPGPRAPGPCGRECGGPLRLLSYPLLREDLDVLSVRFQPLDGVMVLLRPDLLSVMRLHLDTGMDSGGSFTVTLRANKTEITNSTLIAACVNAASPFLRFNASLNCTTAFFQGYPLSLNTLSPTASLTIPYPETDSWYLSLQLVCPESPRDCEQARVRVETTLYLTPCLDDCGPYGQCLLLRRHSYVYAGCSCKAGWRGWSCTDNGTAQTVAQQKAAALLLTLSNLMFLAPIAVSVHRAFLVEAFVYLYTMFFSTFYHACDQPGEAMLCILNYDTLQYCDFLGSGASTWVTILCMARLKTVLKHILFVLGTLVMAMSLQLDRRGIWNLMGPCLFAFVIMSSMWVYRCGRRRQCYPTSWQRWVFYLLPGISMASVGIAIYTSMMTNDNYYYTHSIWHMLLAGGAAFLLPPREEQVEPWACSQRLSCHYQICRNDRDELYAVT</sequence>
<evidence type="ECO:0000259" key="9">
    <source>
        <dbReference type="PROSITE" id="PS00022"/>
    </source>
</evidence>
<evidence type="ECO:0000256" key="1">
    <source>
        <dbReference type="ARBA" id="ARBA00004651"/>
    </source>
</evidence>
<evidence type="ECO:0000256" key="3">
    <source>
        <dbReference type="ARBA" id="ARBA00022475"/>
    </source>
</evidence>
<dbReference type="PROSITE" id="PS00022">
    <property type="entry name" value="EGF_1"/>
    <property type="match status" value="1"/>
</dbReference>
<dbReference type="PANTHER" id="PTHR14319:SF7">
    <property type="entry name" value="POST-GPI ATTACHMENT TO PROTEINS FACTOR 6"/>
    <property type="match status" value="1"/>
</dbReference>
<feature type="compositionally biased region" description="Basic and acidic residues" evidence="7">
    <location>
        <begin position="181"/>
        <end position="191"/>
    </location>
</feature>
<feature type="compositionally biased region" description="Basic and acidic residues" evidence="7">
    <location>
        <begin position="86"/>
        <end position="97"/>
    </location>
</feature>
<evidence type="ECO:0000256" key="5">
    <source>
        <dbReference type="ARBA" id="ARBA00022989"/>
    </source>
</evidence>
<comment type="similarity">
    <text evidence="2">Belongs to the TMEM8 family.</text>
</comment>
<organism evidence="11 12">
    <name type="scientific">Dipodomys ordii</name>
    <name type="common">Ord's kangaroo rat</name>
    <dbReference type="NCBI Taxonomy" id="10020"/>
    <lineage>
        <taxon>Eukaryota</taxon>
        <taxon>Metazoa</taxon>
        <taxon>Chordata</taxon>
        <taxon>Craniata</taxon>
        <taxon>Vertebrata</taxon>
        <taxon>Euteleostomi</taxon>
        <taxon>Mammalia</taxon>
        <taxon>Eutheria</taxon>
        <taxon>Euarchontoglires</taxon>
        <taxon>Glires</taxon>
        <taxon>Rodentia</taxon>
        <taxon>Castorimorpha</taxon>
        <taxon>Heteromyidae</taxon>
        <taxon>Dipodomyinae</taxon>
        <taxon>Dipodomys</taxon>
    </lineage>
</organism>
<name>A0A1S3EQT1_DIPOR</name>
<proteinExistence type="inferred from homology"/>
<dbReference type="PANTHER" id="PTHR14319">
    <property type="entry name" value="FIVE-SPAN TRANSMEMBRANE PROTEIN M83"/>
    <property type="match status" value="1"/>
</dbReference>
<dbReference type="STRING" id="10020.ENSDORP00000002236"/>
<feature type="transmembrane region" description="Helical" evidence="8">
    <location>
        <begin position="804"/>
        <end position="821"/>
    </location>
</feature>
<keyword evidence="6 8" id="KW-0472">Membrane</keyword>
<feature type="region of interest" description="Disordered" evidence="7">
    <location>
        <begin position="1"/>
        <end position="37"/>
    </location>
</feature>
<feature type="transmembrane region" description="Helical" evidence="8">
    <location>
        <begin position="864"/>
        <end position="885"/>
    </location>
</feature>
<feature type="region of interest" description="Disordered" evidence="7">
    <location>
        <begin position="77"/>
        <end position="201"/>
    </location>
</feature>
<dbReference type="InterPro" id="IPR021910">
    <property type="entry name" value="NGX6/PGAP6/MYMK"/>
</dbReference>
<accession>A0A1S3EQT1</accession>
<evidence type="ECO:0000256" key="2">
    <source>
        <dbReference type="ARBA" id="ARBA00005542"/>
    </source>
</evidence>
<dbReference type="InterPro" id="IPR000742">
    <property type="entry name" value="EGF"/>
</dbReference>
<dbReference type="OrthoDB" id="69646at2759"/>
<dbReference type="AlphaFoldDB" id="A0A1S3EQT1"/>
<evidence type="ECO:0000256" key="8">
    <source>
        <dbReference type="SAM" id="Phobius"/>
    </source>
</evidence>
<dbReference type="PROSITE" id="PS01186">
    <property type="entry name" value="EGF_2"/>
    <property type="match status" value="1"/>
</dbReference>
<dbReference type="RefSeq" id="XP_012866751.1">
    <property type="nucleotide sequence ID" value="XM_013011297.1"/>
</dbReference>
<feature type="transmembrane region" description="Helical" evidence="8">
    <location>
        <begin position="827"/>
        <end position="848"/>
    </location>
</feature>
<dbReference type="GO" id="GO:0005886">
    <property type="term" value="C:plasma membrane"/>
    <property type="evidence" value="ECO:0007669"/>
    <property type="project" value="UniProtKB-SubCell"/>
</dbReference>
<keyword evidence="3" id="KW-1003">Cell membrane</keyword>
<evidence type="ECO:0000259" key="10">
    <source>
        <dbReference type="PROSITE" id="PS01186"/>
    </source>
</evidence>
<evidence type="ECO:0000256" key="6">
    <source>
        <dbReference type="ARBA" id="ARBA00023136"/>
    </source>
</evidence>
<protein>
    <submittedName>
        <fullName evidence="12">Transmembrane protein 8A</fullName>
    </submittedName>
</protein>
<dbReference type="FunCoup" id="A0A1S3EQT1">
    <property type="interactions" value="606"/>
</dbReference>
<dbReference type="Pfam" id="PF12036">
    <property type="entry name" value="DUF3522"/>
    <property type="match status" value="1"/>
</dbReference>